<reference evidence="2 3" key="1">
    <citation type="submission" date="2016-11" db="EMBL/GenBank/DDBJ databases">
        <title>Whole genomes of Flavobacteriaceae.</title>
        <authorList>
            <person name="Stine C."/>
            <person name="Li C."/>
            <person name="Tadesse D."/>
        </authorList>
    </citation>
    <scope>NUCLEOTIDE SEQUENCE [LARGE SCALE GENOMIC DNA]</scope>
    <source>
        <strain evidence="2 3">DSM 18292</strain>
    </source>
</reference>
<keyword evidence="1" id="KW-0732">Signal</keyword>
<dbReference type="RefSeq" id="WP_089050078.1">
    <property type="nucleotide sequence ID" value="NZ_FXTV01000023.1"/>
</dbReference>
<dbReference type="EMBL" id="MUGW01000023">
    <property type="protein sequence ID" value="OXA91092.1"/>
    <property type="molecule type" value="Genomic_DNA"/>
</dbReference>
<evidence type="ECO:0008006" key="4">
    <source>
        <dbReference type="Google" id="ProtNLM"/>
    </source>
</evidence>
<evidence type="ECO:0000256" key="1">
    <source>
        <dbReference type="SAM" id="SignalP"/>
    </source>
</evidence>
<evidence type="ECO:0000313" key="2">
    <source>
        <dbReference type="EMBL" id="OXA91092.1"/>
    </source>
</evidence>
<accession>A0A226HA79</accession>
<proteinExistence type="predicted"/>
<keyword evidence="3" id="KW-1185">Reference proteome</keyword>
<feature type="chain" id="PRO_5012646590" description="Peptidase S74 domain-containing protein" evidence="1">
    <location>
        <begin position="21"/>
        <end position="317"/>
    </location>
</feature>
<feature type="signal peptide" evidence="1">
    <location>
        <begin position="1"/>
        <end position="20"/>
    </location>
</feature>
<dbReference type="AlphaFoldDB" id="A0A226HA79"/>
<sequence length="317" mass="35879">MKNQYYKTILLVLVFNLGFAQNSSFKVGGDGDKFYPVTFIDGGWGYNEPTNLVLGRSDTHQDSNWRGSLIATFNFHVTSWGNGSEFIEADIRNSNASRYTIYPSFIAGWVDATTRGGCNCIVIWLRGGQTTYTYKSNFPVNPTIYDGVQNTLPYTEPGSGIVHTFKSAVEKYAKDSGTHQNRNAYFMDRVGIGTTSPDEKLTVKGKIHTEEILVDTNVKDVPDYVFANDYKLKSLQEVENYIKENNHLPEIPSAEEIAKNGLLLGKMNLDLLKKIEEMTLYMIEMKKENDKQAQEIETLKNLILPLQETKTTLNKKY</sequence>
<organism evidence="2 3">
    <name type="scientific">Flavobacterium hercynium</name>
    <dbReference type="NCBI Taxonomy" id="387094"/>
    <lineage>
        <taxon>Bacteria</taxon>
        <taxon>Pseudomonadati</taxon>
        <taxon>Bacteroidota</taxon>
        <taxon>Flavobacteriia</taxon>
        <taxon>Flavobacteriales</taxon>
        <taxon>Flavobacteriaceae</taxon>
        <taxon>Flavobacterium</taxon>
    </lineage>
</organism>
<comment type="caution">
    <text evidence="2">The sequence shown here is derived from an EMBL/GenBank/DDBJ whole genome shotgun (WGS) entry which is preliminary data.</text>
</comment>
<protein>
    <recommendedName>
        <fullName evidence="4">Peptidase S74 domain-containing protein</fullName>
    </recommendedName>
</protein>
<dbReference type="OrthoDB" id="9808953at2"/>
<dbReference type="Proteomes" id="UP000198345">
    <property type="component" value="Unassembled WGS sequence"/>
</dbReference>
<name>A0A226HA79_9FLAO</name>
<evidence type="ECO:0000313" key="3">
    <source>
        <dbReference type="Proteomes" id="UP000198345"/>
    </source>
</evidence>
<gene>
    <name evidence="2" type="ORF">B0A66_11985</name>
</gene>